<gene>
    <name evidence="4" type="ORF">LXM24_07375</name>
</gene>
<feature type="domain" description="Secretion system C-terminal sorting" evidence="2">
    <location>
        <begin position="1210"/>
        <end position="1282"/>
    </location>
</feature>
<protein>
    <submittedName>
        <fullName evidence="4">T9SS type A sorting domain-containing protein</fullName>
    </submittedName>
</protein>
<dbReference type="Proteomes" id="UP001139700">
    <property type="component" value="Unassembled WGS sequence"/>
</dbReference>
<feature type="chain" id="PRO_5040777933" evidence="1">
    <location>
        <begin position="26"/>
        <end position="1284"/>
    </location>
</feature>
<keyword evidence="5" id="KW-1185">Reference proteome</keyword>
<dbReference type="InterPro" id="IPR013783">
    <property type="entry name" value="Ig-like_fold"/>
</dbReference>
<dbReference type="InterPro" id="IPR045474">
    <property type="entry name" value="GEVED"/>
</dbReference>
<dbReference type="Gene3D" id="2.60.40.2700">
    <property type="match status" value="1"/>
</dbReference>
<feature type="signal peptide" evidence="1">
    <location>
        <begin position="1"/>
        <end position="25"/>
    </location>
</feature>
<keyword evidence="1" id="KW-0732">Signal</keyword>
<dbReference type="Pfam" id="PF18962">
    <property type="entry name" value="Por_Secre_tail"/>
    <property type="match status" value="1"/>
</dbReference>
<dbReference type="EMBL" id="JAJTTA010000002">
    <property type="protein sequence ID" value="MCF0039902.1"/>
    <property type="molecule type" value="Genomic_DNA"/>
</dbReference>
<evidence type="ECO:0000259" key="3">
    <source>
        <dbReference type="Pfam" id="PF20009"/>
    </source>
</evidence>
<sequence length="1284" mass="135955">MKIIKFYSTFLLILLCLASSGIIHAQTYCASTGGGAQDIVNVAIGTLNNSSSCNQAAGAGSVPGSYSNYTDLAAPDLMQFKTVPLSISVAYCTGYQSVTSSIWIDFNHDGNFGDGELAYRSGSNFEPNHTVTGTFTIPGSALLGPTRMRVITAAVGYVDPCGSYNGGETEDYTVNIVSPPACNGAPAPGNTIASQTAICSSGTIDLSFSSSSALNSGDAAGFTYQWFNNAGPIAGATNTTYTATITATDNFYCAVTCSQSGQTGQSTPIAIRVKSFYECYCPSAANNDTGPDIFNVTAGTLNNASNLSQTGGPGSILNRYSNYTTLVAAPVFNQQATIPFSIQVGENSGNASTSIWIDYNQNGIFENEGERVHQTSQANSGNHTVSGSFTIPLSAATGVTGMRIVTNVGQNPVGSACENYGEGETEDYLVNIGEVPACSGDPIQAQTIATQLPVCPEAKYTFSLSPAIITAGNTYQWYNDAGPIAGATSETYTATITSPDNFYCEVTCSNGSKTTRSIPVSVLTCYCTSTALSGPTLDVTNVTAGTLNHSTTFSQTGGPGSVLGAYSDFTTLVDAPEFNQLATIPFSVTAGGTDSYFHIAIWIDYNRNGTFESPGEFIHQARGFQNLTTTGSFIIPKTALTGITRMRVITSVGLAPLNSACENYGQGETEDYLINIVPPPACSDSPLQLNAIATQNPVCPEVSLTFSLSPTILTSNNNYQWYNDAGPIAGATSDTYTATITGPDNYYCEVTCPTGANTTVSTPVAVHGTFLYCPCNSASDNTSGSDIINVTIAELNNSSDCSQSGGPGSIRNRYSDYTHLVAAPNLAISNATPIAIRMGQCGSFGVSSTSVWIDYNHNGSFDAPAERVYFSSNNFSPDYTLTGSITIPETALPGFTRMRVISGNGGVGNSACGGYDSGETEDYFVNIVAPICSGNVSLPTAATTNTQNVATTPLVANGCEYIAKVVPAEGFMEATIKSWLETIPPFYYVPRHYEITPTTNASTATGTVTLYFSQADFNAYNATITAGFLPTGPDDVSGIANFQIIKFSGTSSTGLNYSGPPSNIPTEGNSWNAGDYTFVWNSINSIWEVTFPVTGFSGFIAKSIDQALPVTLVSFTGKAIENSNELTWKTSSEVDFSHFEIQRSMDAKTFEKIGEQASKTQRIYTFLDPDSPRGKAYYRLKMIDLDAKYSFSKMIAIGNDAETSVVGNFYPNPSTGKVYIEINAINKGTWNITNYDLTGRLRSHKTKSLQPGLNVISIDKLSPGLNIFKFDNGSISEIRKVVRE</sequence>
<evidence type="ECO:0000259" key="2">
    <source>
        <dbReference type="Pfam" id="PF18962"/>
    </source>
</evidence>
<reference evidence="4" key="1">
    <citation type="submission" date="2021-12" db="EMBL/GenBank/DDBJ databases">
        <title>Novel species in genus Dyadobacter.</title>
        <authorList>
            <person name="Ma C."/>
        </authorList>
    </citation>
    <scope>NUCLEOTIDE SEQUENCE</scope>
    <source>
        <strain evidence="4">CY399</strain>
    </source>
</reference>
<proteinExistence type="predicted"/>
<dbReference type="InterPro" id="IPR026444">
    <property type="entry name" value="Secre_tail"/>
</dbReference>
<feature type="domain" description="GEVED" evidence="3">
    <location>
        <begin position="101"/>
        <end position="175"/>
    </location>
</feature>
<dbReference type="Pfam" id="PF20009">
    <property type="entry name" value="GEVED"/>
    <property type="match status" value="4"/>
</dbReference>
<feature type="domain" description="GEVED" evidence="3">
    <location>
        <begin position="599"/>
        <end position="675"/>
    </location>
</feature>
<evidence type="ECO:0000313" key="5">
    <source>
        <dbReference type="Proteomes" id="UP001139700"/>
    </source>
</evidence>
<accession>A0A9X1P8E2</accession>
<feature type="domain" description="GEVED" evidence="3">
    <location>
        <begin position="850"/>
        <end position="926"/>
    </location>
</feature>
<evidence type="ECO:0000256" key="1">
    <source>
        <dbReference type="SAM" id="SignalP"/>
    </source>
</evidence>
<name>A0A9X1P8E2_9BACT</name>
<comment type="caution">
    <text evidence="4">The sequence shown here is derived from an EMBL/GenBank/DDBJ whole genome shotgun (WGS) entry which is preliminary data.</text>
</comment>
<evidence type="ECO:0000313" key="4">
    <source>
        <dbReference type="EMBL" id="MCF0039902.1"/>
    </source>
</evidence>
<dbReference type="NCBIfam" id="TIGR04183">
    <property type="entry name" value="Por_Secre_tail"/>
    <property type="match status" value="1"/>
</dbReference>
<dbReference type="Gene3D" id="2.60.40.10">
    <property type="entry name" value="Immunoglobulins"/>
    <property type="match status" value="2"/>
</dbReference>
<organism evidence="4 5">
    <name type="scientific">Dyadobacter fanqingshengii</name>
    <dbReference type="NCBI Taxonomy" id="2906443"/>
    <lineage>
        <taxon>Bacteria</taxon>
        <taxon>Pseudomonadati</taxon>
        <taxon>Bacteroidota</taxon>
        <taxon>Cytophagia</taxon>
        <taxon>Cytophagales</taxon>
        <taxon>Spirosomataceae</taxon>
        <taxon>Dyadobacter</taxon>
    </lineage>
</organism>
<feature type="domain" description="GEVED" evidence="3">
    <location>
        <begin position="354"/>
        <end position="431"/>
    </location>
</feature>
<dbReference type="RefSeq" id="WP_234612338.1">
    <property type="nucleotide sequence ID" value="NZ_CP098806.1"/>
</dbReference>